<sequence length="396" mass="42693">MTRENNSPPRQAEVNRSLVLDTIRYAERLTRADIGRQTHLSPQTVSNVVRYLLKHDLVLEAGTVAPEGRGRPGTTVQLNPHGRFAIGVHVDPSALGVVAVDLRGDLLYEHYEPLPFPNDPTQSLTEIAAQTERAIARTGQPRERMLGIGIATPGPIEDGRMTRPPLLPHWQDFPLRSRLAQLTHTATLLDKDVNAAAQAHLWRHPTALGAHPNSFMFLYIGAGSALTAVLDGQVWRGRSGNAGEAGHFSGNSTGLLCPCGQRGCLGISLGEKEMIEQARDLGLDLPGSTSTATPGEKSTIFARLLRLADDGDPIAQEVLSGAASVIVRVTTVLSELLELDTLIIGGPRWPVMQKQMEPLLDQPLSQRIFYGETRPIQTISSPLGARDAATGAACLV</sequence>
<dbReference type="Pfam" id="PF00480">
    <property type="entry name" value="ROK"/>
    <property type="match status" value="1"/>
</dbReference>
<evidence type="ECO:0000313" key="3">
    <source>
        <dbReference type="Proteomes" id="UP000018852"/>
    </source>
</evidence>
<comment type="caution">
    <text evidence="2">The sequence shown here is derived from an EMBL/GenBank/DDBJ whole genome shotgun (WGS) entry which is preliminary data.</text>
</comment>
<gene>
    <name evidence="2" type="ORF">Q605_AUC00754G0001</name>
</gene>
<dbReference type="PANTHER" id="PTHR18964">
    <property type="entry name" value="ROK (REPRESSOR, ORF, KINASE) FAMILY"/>
    <property type="match status" value="1"/>
</dbReference>
<dbReference type="SUPFAM" id="SSF53067">
    <property type="entry name" value="Actin-like ATPase domain"/>
    <property type="match status" value="1"/>
</dbReference>
<accession>W1VDD2</accession>
<dbReference type="Gene3D" id="1.10.10.10">
    <property type="entry name" value="Winged helix-like DNA-binding domain superfamily/Winged helix DNA-binding domain"/>
    <property type="match status" value="1"/>
</dbReference>
<evidence type="ECO:0000313" key="2">
    <source>
        <dbReference type="EMBL" id="ETJ04048.1"/>
    </source>
</evidence>
<reference evidence="2 3" key="1">
    <citation type="submission" date="2013-12" db="EMBL/GenBank/DDBJ databases">
        <title>A Varibaculum cambriense genome reconstructed from a premature infant gut community with otherwise low bacterial novelty that shifts toward anaerobic metabolism during the third week of life.</title>
        <authorList>
            <person name="Brown C.T."/>
            <person name="Sharon I."/>
            <person name="Thomas B.C."/>
            <person name="Castelle C.J."/>
            <person name="Morowitz M.J."/>
            <person name="Banfield J.F."/>
        </authorList>
    </citation>
    <scope>NUCLEOTIDE SEQUENCE [LARGE SCALE GENOMIC DNA]</scope>
    <source>
        <strain evidence="3">DORA_12</strain>
    </source>
</reference>
<dbReference type="InterPro" id="IPR043129">
    <property type="entry name" value="ATPase_NBD"/>
</dbReference>
<dbReference type="SUPFAM" id="SSF46785">
    <property type="entry name" value="Winged helix' DNA-binding domain"/>
    <property type="match status" value="1"/>
</dbReference>
<dbReference type="Proteomes" id="UP000018852">
    <property type="component" value="Unassembled WGS sequence"/>
</dbReference>
<proteinExistence type="inferred from homology"/>
<dbReference type="EMBL" id="AZLV01000754">
    <property type="protein sequence ID" value="ETJ04048.1"/>
    <property type="molecule type" value="Genomic_DNA"/>
</dbReference>
<name>W1VDD2_9ACTO</name>
<evidence type="ECO:0000256" key="1">
    <source>
        <dbReference type="ARBA" id="ARBA00006479"/>
    </source>
</evidence>
<feature type="non-terminal residue" evidence="2">
    <location>
        <position position="396"/>
    </location>
</feature>
<dbReference type="PANTHER" id="PTHR18964:SF149">
    <property type="entry name" value="BIFUNCTIONAL UDP-N-ACETYLGLUCOSAMINE 2-EPIMERASE_N-ACETYLMANNOSAMINE KINASE"/>
    <property type="match status" value="1"/>
</dbReference>
<protein>
    <submittedName>
        <fullName evidence="2">ROK family protein</fullName>
    </submittedName>
</protein>
<organism evidence="2 3">
    <name type="scientific">Actinomyces urogenitalis DORA_12</name>
    <dbReference type="NCBI Taxonomy" id="1403939"/>
    <lineage>
        <taxon>Bacteria</taxon>
        <taxon>Bacillati</taxon>
        <taxon>Actinomycetota</taxon>
        <taxon>Actinomycetes</taxon>
        <taxon>Actinomycetales</taxon>
        <taxon>Actinomycetaceae</taxon>
        <taxon>Actinomyces</taxon>
    </lineage>
</organism>
<dbReference type="InterPro" id="IPR036388">
    <property type="entry name" value="WH-like_DNA-bd_sf"/>
</dbReference>
<dbReference type="Gene3D" id="3.30.420.40">
    <property type="match status" value="2"/>
</dbReference>
<dbReference type="AlphaFoldDB" id="W1VDD2"/>
<dbReference type="InterPro" id="IPR036390">
    <property type="entry name" value="WH_DNA-bd_sf"/>
</dbReference>
<comment type="similarity">
    <text evidence="1">Belongs to the ROK (NagC/XylR) family.</text>
</comment>
<dbReference type="InterPro" id="IPR000600">
    <property type="entry name" value="ROK"/>
</dbReference>